<dbReference type="EMBL" id="EQ973868">
    <property type="protein sequence ID" value="EEF41304.1"/>
    <property type="molecule type" value="Genomic_DNA"/>
</dbReference>
<dbReference type="InterPro" id="IPR052048">
    <property type="entry name" value="ST_Response_Regulator"/>
</dbReference>
<dbReference type="InterPro" id="IPR011006">
    <property type="entry name" value="CheY-like_superfamily"/>
</dbReference>
<dbReference type="OrthoDB" id="852054at2759"/>
<evidence type="ECO:0000256" key="1">
    <source>
        <dbReference type="PROSITE-ProRule" id="PRU00169"/>
    </source>
</evidence>
<organism evidence="4 5">
    <name type="scientific">Ricinus communis</name>
    <name type="common">Castor bean</name>
    <dbReference type="NCBI Taxonomy" id="3988"/>
    <lineage>
        <taxon>Eukaryota</taxon>
        <taxon>Viridiplantae</taxon>
        <taxon>Streptophyta</taxon>
        <taxon>Embryophyta</taxon>
        <taxon>Tracheophyta</taxon>
        <taxon>Spermatophyta</taxon>
        <taxon>Magnoliopsida</taxon>
        <taxon>eudicotyledons</taxon>
        <taxon>Gunneridae</taxon>
        <taxon>Pentapetalae</taxon>
        <taxon>rosids</taxon>
        <taxon>fabids</taxon>
        <taxon>Malpighiales</taxon>
        <taxon>Euphorbiaceae</taxon>
        <taxon>Acalyphoideae</taxon>
        <taxon>Acalypheae</taxon>
        <taxon>Ricinus</taxon>
    </lineage>
</organism>
<feature type="compositionally biased region" description="Polar residues" evidence="2">
    <location>
        <begin position="1"/>
        <end position="10"/>
    </location>
</feature>
<reference evidence="5" key="1">
    <citation type="journal article" date="2010" name="Nat. Biotechnol.">
        <title>Draft genome sequence of the oilseed species Ricinus communis.</title>
        <authorList>
            <person name="Chan A.P."/>
            <person name="Crabtree J."/>
            <person name="Zhao Q."/>
            <person name="Lorenzi H."/>
            <person name="Orvis J."/>
            <person name="Puiu D."/>
            <person name="Melake-Berhan A."/>
            <person name="Jones K.M."/>
            <person name="Redman J."/>
            <person name="Chen G."/>
            <person name="Cahoon E.B."/>
            <person name="Gedil M."/>
            <person name="Stanke M."/>
            <person name="Haas B.J."/>
            <person name="Wortman J.R."/>
            <person name="Fraser-Liggett C.M."/>
            <person name="Ravel J."/>
            <person name="Rabinowicz P.D."/>
        </authorList>
    </citation>
    <scope>NUCLEOTIDE SEQUENCE [LARGE SCALE GENOMIC DNA]</scope>
    <source>
        <strain evidence="5">cv. Hale</strain>
    </source>
</reference>
<keyword evidence="5" id="KW-1185">Reference proteome</keyword>
<dbReference type="eggNOG" id="KOG0519">
    <property type="taxonomic scope" value="Eukaryota"/>
</dbReference>
<protein>
    <submittedName>
        <fullName evidence="4">Histidine kinase 1 plant, putative</fullName>
    </submittedName>
</protein>
<evidence type="ECO:0000313" key="4">
    <source>
        <dbReference type="EMBL" id="EEF41304.1"/>
    </source>
</evidence>
<dbReference type="Proteomes" id="UP000008311">
    <property type="component" value="Unassembled WGS sequence"/>
</dbReference>
<dbReference type="AlphaFoldDB" id="B9S584"/>
<feature type="domain" description="Response regulatory" evidence="3">
    <location>
        <begin position="48"/>
        <end position="163"/>
    </location>
</feature>
<gene>
    <name evidence="4" type="ORF">RCOM_1722850</name>
</gene>
<dbReference type="PANTHER" id="PTHR43228">
    <property type="entry name" value="TWO-COMPONENT RESPONSE REGULATOR"/>
    <property type="match status" value="1"/>
</dbReference>
<evidence type="ECO:0000256" key="2">
    <source>
        <dbReference type="SAM" id="MobiDB-lite"/>
    </source>
</evidence>
<dbReference type="GO" id="GO:0000160">
    <property type="term" value="P:phosphorelay signal transduction system"/>
    <property type="evidence" value="ECO:0007669"/>
    <property type="project" value="InterPro"/>
</dbReference>
<evidence type="ECO:0000313" key="5">
    <source>
        <dbReference type="Proteomes" id="UP000008311"/>
    </source>
</evidence>
<evidence type="ECO:0000259" key="3">
    <source>
        <dbReference type="PROSITE" id="PS50110"/>
    </source>
</evidence>
<dbReference type="InParanoid" id="B9S584"/>
<name>B9S584_RICCO</name>
<keyword evidence="1" id="KW-0597">Phosphoprotein</keyword>
<sequence>MVPSIASGSSHADRRNTGNGRLPMRAGGASEDPNVIRFPAMTLRNRMSALLVDNHRCCRLVQMGMLQYYGIETQAVETAQAAIDLLTSGHLFDLIVIDSRLPVLNGIETTRHIRTMGVCSKIAGLIGSSRERDRQAFLDAGADAVFEKPLVPERLVPMLMQMDGQI</sequence>
<feature type="region of interest" description="Disordered" evidence="2">
    <location>
        <begin position="1"/>
        <end position="28"/>
    </location>
</feature>
<dbReference type="GO" id="GO:0016301">
    <property type="term" value="F:kinase activity"/>
    <property type="evidence" value="ECO:0007669"/>
    <property type="project" value="UniProtKB-KW"/>
</dbReference>
<keyword evidence="4" id="KW-0808">Transferase</keyword>
<accession>B9S584</accession>
<feature type="modified residue" description="4-aspartylphosphate" evidence="1">
    <location>
        <position position="98"/>
    </location>
</feature>
<dbReference type="OMA" id="QICEIGM"/>
<dbReference type="PANTHER" id="PTHR43228:SF17">
    <property type="entry name" value="HISTIDINE KINASE RESPONSE REGULATOR AND TRANSCRIPTION FACTOR RR-A-TYPE FAMILY-RELATED"/>
    <property type="match status" value="1"/>
</dbReference>
<dbReference type="Pfam" id="PF00072">
    <property type="entry name" value="Response_reg"/>
    <property type="match status" value="1"/>
</dbReference>
<dbReference type="PROSITE" id="PS50110">
    <property type="entry name" value="RESPONSE_REGULATORY"/>
    <property type="match status" value="1"/>
</dbReference>
<dbReference type="SUPFAM" id="SSF52172">
    <property type="entry name" value="CheY-like"/>
    <property type="match status" value="1"/>
</dbReference>
<dbReference type="Gene3D" id="3.40.50.2300">
    <property type="match status" value="1"/>
</dbReference>
<dbReference type="CDD" id="cd17546">
    <property type="entry name" value="REC_hyHK_CKI1_RcsC-like"/>
    <property type="match status" value="1"/>
</dbReference>
<dbReference type="InterPro" id="IPR001789">
    <property type="entry name" value="Sig_transdc_resp-reg_receiver"/>
</dbReference>
<dbReference type="SMART" id="SM00448">
    <property type="entry name" value="REC"/>
    <property type="match status" value="1"/>
</dbReference>
<proteinExistence type="predicted"/>
<keyword evidence="4" id="KW-0418">Kinase</keyword>